<dbReference type="SUPFAM" id="SSF52743">
    <property type="entry name" value="Subtilisin-like"/>
    <property type="match status" value="1"/>
</dbReference>
<accession>A0A382KH59</accession>
<evidence type="ECO:0000256" key="1">
    <source>
        <dbReference type="ARBA" id="ARBA00022670"/>
    </source>
</evidence>
<evidence type="ECO:0000256" key="4">
    <source>
        <dbReference type="SAM" id="MobiDB-lite"/>
    </source>
</evidence>
<sequence length="407" mass="43257">MSGTSMAAPHVAGAAALLTERHPDWSPSVIKAALMNTAEQTRDENGEPYPETRTGSGRVNPHLAIDTPVIAAAAVAPERVSLSFGLLEISGPHLAKRNIELSNLSGQPWAGSIVVSNTLANAGVTLTPAKPTVTVPAKGRATVELTLAIDPAKVQLLFDPTTPPEVKGGPRHIAHEASGQVWFHGESRSVHVSYHMLLRPVGDHHVEAGSVAVRQPEGAVPVVLPVVGNNSHNAPLVSVFQFGYQSPSRGYRDRERAARDLRAVGAASNVPELGGIEGATLFFGIAMDGSWIVPQSFLTNIGIDVDTDLDGDIDYELTHGSSGDVLVTGDITERELADDAYYTIINSIDLEKPILGGILNIFPSAEQETSLLNNSVMIYSVTAADLGLAKGSTRIQYRFHNVLENTR</sequence>
<dbReference type="InterPro" id="IPR023828">
    <property type="entry name" value="Peptidase_S8_Ser-AS"/>
</dbReference>
<feature type="region of interest" description="Disordered" evidence="4">
    <location>
        <begin position="38"/>
        <end position="59"/>
    </location>
</feature>
<dbReference type="InterPro" id="IPR000209">
    <property type="entry name" value="Peptidase_S8/S53_dom"/>
</dbReference>
<evidence type="ECO:0000313" key="6">
    <source>
        <dbReference type="EMBL" id="SVC22702.1"/>
    </source>
</evidence>
<organism evidence="6">
    <name type="scientific">marine metagenome</name>
    <dbReference type="NCBI Taxonomy" id="408172"/>
    <lineage>
        <taxon>unclassified sequences</taxon>
        <taxon>metagenomes</taxon>
        <taxon>ecological metagenomes</taxon>
    </lineage>
</organism>
<dbReference type="GO" id="GO:0006508">
    <property type="term" value="P:proteolysis"/>
    <property type="evidence" value="ECO:0007669"/>
    <property type="project" value="UniProtKB-KW"/>
</dbReference>
<dbReference type="InterPro" id="IPR045051">
    <property type="entry name" value="SBT"/>
</dbReference>
<dbReference type="PANTHER" id="PTHR10795">
    <property type="entry name" value="PROPROTEIN CONVERTASE SUBTILISIN/KEXIN"/>
    <property type="match status" value="1"/>
</dbReference>
<evidence type="ECO:0000259" key="5">
    <source>
        <dbReference type="Pfam" id="PF00082"/>
    </source>
</evidence>
<dbReference type="Pfam" id="PF00082">
    <property type="entry name" value="Peptidase_S8"/>
    <property type="match status" value="1"/>
</dbReference>
<keyword evidence="1" id="KW-0645">Protease</keyword>
<evidence type="ECO:0000256" key="2">
    <source>
        <dbReference type="ARBA" id="ARBA00022801"/>
    </source>
</evidence>
<dbReference type="AlphaFoldDB" id="A0A382KH59"/>
<feature type="domain" description="Peptidase S8/S53" evidence="5">
    <location>
        <begin position="1"/>
        <end position="57"/>
    </location>
</feature>
<keyword evidence="2" id="KW-0378">Hydrolase</keyword>
<dbReference type="Gene3D" id="3.40.50.200">
    <property type="entry name" value="Peptidase S8/S53 domain"/>
    <property type="match status" value="1"/>
</dbReference>
<name>A0A382KH59_9ZZZZ</name>
<reference evidence="6" key="1">
    <citation type="submission" date="2018-05" db="EMBL/GenBank/DDBJ databases">
        <authorList>
            <person name="Lanie J.A."/>
            <person name="Ng W.-L."/>
            <person name="Kazmierczak K.M."/>
            <person name="Andrzejewski T.M."/>
            <person name="Davidsen T.M."/>
            <person name="Wayne K.J."/>
            <person name="Tettelin H."/>
            <person name="Glass J.I."/>
            <person name="Rusch D."/>
            <person name="Podicherti R."/>
            <person name="Tsui H.-C.T."/>
            <person name="Winkler M.E."/>
        </authorList>
    </citation>
    <scope>NUCLEOTIDE SEQUENCE</scope>
</reference>
<dbReference type="PROSITE" id="PS00138">
    <property type="entry name" value="SUBTILASE_SER"/>
    <property type="match status" value="1"/>
</dbReference>
<evidence type="ECO:0000256" key="3">
    <source>
        <dbReference type="ARBA" id="ARBA00022825"/>
    </source>
</evidence>
<dbReference type="InterPro" id="IPR036852">
    <property type="entry name" value="Peptidase_S8/S53_dom_sf"/>
</dbReference>
<protein>
    <recommendedName>
        <fullName evidence="5">Peptidase S8/S53 domain-containing protein</fullName>
    </recommendedName>
</protein>
<dbReference type="PROSITE" id="PS51892">
    <property type="entry name" value="SUBTILASE"/>
    <property type="match status" value="1"/>
</dbReference>
<feature type="non-terminal residue" evidence="6">
    <location>
        <position position="407"/>
    </location>
</feature>
<proteinExistence type="predicted"/>
<dbReference type="EMBL" id="UINC01080084">
    <property type="protein sequence ID" value="SVC22702.1"/>
    <property type="molecule type" value="Genomic_DNA"/>
</dbReference>
<dbReference type="GO" id="GO:0004252">
    <property type="term" value="F:serine-type endopeptidase activity"/>
    <property type="evidence" value="ECO:0007669"/>
    <property type="project" value="InterPro"/>
</dbReference>
<keyword evidence="3" id="KW-0720">Serine protease</keyword>
<gene>
    <name evidence="6" type="ORF">METZ01_LOCUS275556</name>
</gene>